<feature type="transmembrane region" description="Helical" evidence="1">
    <location>
        <begin position="48"/>
        <end position="69"/>
    </location>
</feature>
<keyword evidence="1" id="KW-0812">Transmembrane</keyword>
<keyword evidence="1" id="KW-0472">Membrane</keyword>
<organism evidence="2 3">
    <name type="scientific">Lysinibacillus irui</name>
    <dbReference type="NCBI Taxonomy" id="2998077"/>
    <lineage>
        <taxon>Bacteria</taxon>
        <taxon>Bacillati</taxon>
        <taxon>Bacillota</taxon>
        <taxon>Bacilli</taxon>
        <taxon>Bacillales</taxon>
        <taxon>Bacillaceae</taxon>
        <taxon>Lysinibacillus</taxon>
    </lineage>
</organism>
<accession>A0AAJ5RTS5</accession>
<dbReference type="Proteomes" id="UP001219585">
    <property type="component" value="Chromosome"/>
</dbReference>
<protein>
    <submittedName>
        <fullName evidence="2">Uncharacterized protein</fullName>
    </submittedName>
</protein>
<reference evidence="2" key="1">
    <citation type="submission" date="2022-11" db="EMBL/GenBank/DDBJ databases">
        <title>Lysinibacillus irui.</title>
        <authorList>
            <person name="Akintayo S.O."/>
        </authorList>
    </citation>
    <scope>NUCLEOTIDE SEQUENCE</scope>
    <source>
        <strain evidence="2">IRB4-01</strain>
    </source>
</reference>
<name>A0AAJ5RTS5_9BACI</name>
<proteinExistence type="predicted"/>
<evidence type="ECO:0000313" key="3">
    <source>
        <dbReference type="Proteomes" id="UP001219585"/>
    </source>
</evidence>
<evidence type="ECO:0000313" key="2">
    <source>
        <dbReference type="EMBL" id="WDV08508.1"/>
    </source>
</evidence>
<gene>
    <name evidence="2" type="ORF">OU989_08520</name>
</gene>
<dbReference type="KEGG" id="liu:OU989_08520"/>
<evidence type="ECO:0000256" key="1">
    <source>
        <dbReference type="SAM" id="Phobius"/>
    </source>
</evidence>
<keyword evidence="1" id="KW-1133">Transmembrane helix</keyword>
<sequence>MLVLWSASLVIAIFAFVLAVVMLSWMYMMVSTITSIPATSYFIGATNAWKYTGLTPLILFMLTVVFWFLEKRQE</sequence>
<dbReference type="EMBL" id="CP113527">
    <property type="protein sequence ID" value="WDV08508.1"/>
    <property type="molecule type" value="Genomic_DNA"/>
</dbReference>
<dbReference type="AlphaFoldDB" id="A0AAJ5RTS5"/>
<feature type="transmembrane region" description="Helical" evidence="1">
    <location>
        <begin position="7"/>
        <end position="28"/>
    </location>
</feature>
<dbReference type="RefSeq" id="WP_274796712.1">
    <property type="nucleotide sequence ID" value="NZ_CP113527.1"/>
</dbReference>